<evidence type="ECO:0000313" key="1">
    <source>
        <dbReference type="EMBL" id="CAG8645831.1"/>
    </source>
</evidence>
<comment type="caution">
    <text evidence="1">The sequence shown here is derived from an EMBL/GenBank/DDBJ whole genome shotgun (WGS) entry which is preliminary data.</text>
</comment>
<gene>
    <name evidence="1" type="ORF">DHETER_LOCUS9059</name>
</gene>
<dbReference type="Proteomes" id="UP000789702">
    <property type="component" value="Unassembled WGS sequence"/>
</dbReference>
<keyword evidence="2" id="KW-1185">Reference proteome</keyword>
<organism evidence="1 2">
    <name type="scientific">Dentiscutata heterogama</name>
    <dbReference type="NCBI Taxonomy" id="1316150"/>
    <lineage>
        <taxon>Eukaryota</taxon>
        <taxon>Fungi</taxon>
        <taxon>Fungi incertae sedis</taxon>
        <taxon>Mucoromycota</taxon>
        <taxon>Glomeromycotina</taxon>
        <taxon>Glomeromycetes</taxon>
        <taxon>Diversisporales</taxon>
        <taxon>Gigasporaceae</taxon>
        <taxon>Dentiscutata</taxon>
    </lineage>
</organism>
<accession>A0ACA9NC78</accession>
<feature type="non-terminal residue" evidence="1">
    <location>
        <position position="1"/>
    </location>
</feature>
<reference evidence="1" key="1">
    <citation type="submission" date="2021-06" db="EMBL/GenBank/DDBJ databases">
        <authorList>
            <person name="Kallberg Y."/>
            <person name="Tangrot J."/>
            <person name="Rosling A."/>
        </authorList>
    </citation>
    <scope>NUCLEOTIDE SEQUENCE</scope>
    <source>
        <strain evidence="1">IL203A</strain>
    </source>
</reference>
<evidence type="ECO:0000313" key="2">
    <source>
        <dbReference type="Proteomes" id="UP000789702"/>
    </source>
</evidence>
<sequence>MNDENIYSELLENDEFPEFNEFPGDYRDYEFLEDDEFSEDDEFPENDEFAKDDDFLRMILLFITRPVIYRLVLVVELFLHWVWKYFKLSKDKQYDVCDVEVMNLKNQKVKCGYKYLHNGSTGNMSSHLQNKHNLCENKNKNQDRTVQQTLSETFERTKTKPDREPRNQEIQQAIAEWIIVDNLPINIINGKGYRKMMKIVDPVFQVPSNKRIKKIINDSYPMAVENLKKLINDTCESASLTTDLWTAQSKHRYI</sequence>
<protein>
    <submittedName>
        <fullName evidence="1">15424_t:CDS:1</fullName>
    </submittedName>
</protein>
<dbReference type="EMBL" id="CAJVPU010015274">
    <property type="protein sequence ID" value="CAG8645831.1"/>
    <property type="molecule type" value="Genomic_DNA"/>
</dbReference>
<feature type="non-terminal residue" evidence="1">
    <location>
        <position position="254"/>
    </location>
</feature>
<name>A0ACA9NC78_9GLOM</name>
<proteinExistence type="predicted"/>